<dbReference type="SUPFAM" id="SSF48452">
    <property type="entry name" value="TPR-like"/>
    <property type="match status" value="1"/>
</dbReference>
<dbReference type="PROSITE" id="PS51375">
    <property type="entry name" value="PPR"/>
    <property type="match status" value="6"/>
</dbReference>
<dbReference type="Pfam" id="PF13041">
    <property type="entry name" value="PPR_2"/>
    <property type="match status" value="4"/>
</dbReference>
<evidence type="ECO:0000256" key="1">
    <source>
        <dbReference type="ARBA" id="ARBA00022737"/>
    </source>
</evidence>
<feature type="repeat" description="PPR" evidence="2">
    <location>
        <begin position="326"/>
        <end position="356"/>
    </location>
</feature>
<dbReference type="Pfam" id="PF20431">
    <property type="entry name" value="E_motif"/>
    <property type="match status" value="1"/>
</dbReference>
<dbReference type="Pfam" id="PF01535">
    <property type="entry name" value="PPR"/>
    <property type="match status" value="3"/>
</dbReference>
<name>A0A2G5EJX3_AQUCA</name>
<evidence type="ECO:0000256" key="2">
    <source>
        <dbReference type="PROSITE-ProRule" id="PRU00708"/>
    </source>
</evidence>
<keyword evidence="3" id="KW-0472">Membrane</keyword>
<protein>
    <submittedName>
        <fullName evidence="4">Uncharacterized protein</fullName>
    </submittedName>
</protein>
<dbReference type="GO" id="GO:0003723">
    <property type="term" value="F:RNA binding"/>
    <property type="evidence" value="ECO:0007669"/>
    <property type="project" value="InterPro"/>
</dbReference>
<dbReference type="FunFam" id="1.25.40.10:FF:000381">
    <property type="entry name" value="Pentatricopeptide repeat-containing protein"/>
    <property type="match status" value="1"/>
</dbReference>
<keyword evidence="3" id="KW-0812">Transmembrane</keyword>
<feature type="repeat" description="PPR" evidence="2">
    <location>
        <begin position="473"/>
        <end position="507"/>
    </location>
</feature>
<feature type="repeat" description="PPR" evidence="2">
    <location>
        <begin position="22"/>
        <end position="56"/>
    </location>
</feature>
<dbReference type="InterPro" id="IPR046960">
    <property type="entry name" value="PPR_At4g14850-like_plant"/>
</dbReference>
<dbReference type="Proteomes" id="UP000230069">
    <property type="component" value="Unassembled WGS sequence"/>
</dbReference>
<reference evidence="4 5" key="1">
    <citation type="submission" date="2017-09" db="EMBL/GenBank/DDBJ databases">
        <title>WGS assembly of Aquilegia coerulea Goldsmith.</title>
        <authorList>
            <person name="Hodges S."/>
            <person name="Kramer E."/>
            <person name="Nordborg M."/>
            <person name="Tomkins J."/>
            <person name="Borevitz J."/>
            <person name="Derieg N."/>
            <person name="Yan J."/>
            <person name="Mihaltcheva S."/>
            <person name="Hayes R.D."/>
            <person name="Rokhsar D."/>
        </authorList>
    </citation>
    <scope>NUCLEOTIDE SEQUENCE [LARGE SCALE GENOMIC DNA]</scope>
    <source>
        <strain evidence="5">cv. Goldsmith</strain>
    </source>
</reference>
<dbReference type="PANTHER" id="PTHR47926:SF506">
    <property type="entry name" value="TETRATRICOPEPTIDE REPEAT-LIKE SUPERFAMILY PROTEIN ISOFORM 1"/>
    <property type="match status" value="1"/>
</dbReference>
<dbReference type="NCBIfam" id="TIGR00756">
    <property type="entry name" value="PPR"/>
    <property type="match status" value="6"/>
</dbReference>
<evidence type="ECO:0000313" key="4">
    <source>
        <dbReference type="EMBL" id="PIA56020.1"/>
    </source>
</evidence>
<feature type="transmembrane region" description="Helical" evidence="3">
    <location>
        <begin position="90"/>
        <end position="110"/>
    </location>
</feature>
<feature type="repeat" description="PPR" evidence="2">
    <location>
        <begin position="374"/>
        <end position="408"/>
    </location>
</feature>
<dbReference type="InterPro" id="IPR011990">
    <property type="entry name" value="TPR-like_helical_dom_sf"/>
</dbReference>
<dbReference type="EMBL" id="KZ305024">
    <property type="protein sequence ID" value="PIA56020.1"/>
    <property type="molecule type" value="Genomic_DNA"/>
</dbReference>
<evidence type="ECO:0000313" key="5">
    <source>
        <dbReference type="Proteomes" id="UP000230069"/>
    </source>
</evidence>
<feature type="repeat" description="PPR" evidence="2">
    <location>
        <begin position="225"/>
        <end position="259"/>
    </location>
</feature>
<dbReference type="AlphaFoldDB" id="A0A2G5EJX3"/>
<dbReference type="STRING" id="218851.A0A2G5EJX3"/>
<dbReference type="GO" id="GO:0009451">
    <property type="term" value="P:RNA modification"/>
    <property type="evidence" value="ECO:0007669"/>
    <property type="project" value="InterPro"/>
</dbReference>
<keyword evidence="3" id="KW-1133">Transmembrane helix</keyword>
<feature type="repeat" description="PPR" evidence="2">
    <location>
        <begin position="124"/>
        <end position="158"/>
    </location>
</feature>
<evidence type="ECO:0000256" key="3">
    <source>
        <dbReference type="SAM" id="Phobius"/>
    </source>
</evidence>
<keyword evidence="5" id="KW-1185">Reference proteome</keyword>
<accession>A0A2G5EJX3</accession>
<organism evidence="4 5">
    <name type="scientific">Aquilegia coerulea</name>
    <name type="common">Rocky mountain columbine</name>
    <dbReference type="NCBI Taxonomy" id="218851"/>
    <lineage>
        <taxon>Eukaryota</taxon>
        <taxon>Viridiplantae</taxon>
        <taxon>Streptophyta</taxon>
        <taxon>Embryophyta</taxon>
        <taxon>Tracheophyta</taxon>
        <taxon>Spermatophyta</taxon>
        <taxon>Magnoliopsida</taxon>
        <taxon>Ranunculales</taxon>
        <taxon>Ranunculaceae</taxon>
        <taxon>Thalictroideae</taxon>
        <taxon>Aquilegia</taxon>
    </lineage>
</organism>
<dbReference type="InParanoid" id="A0A2G5EJX3"/>
<dbReference type="PANTHER" id="PTHR47926">
    <property type="entry name" value="PENTATRICOPEPTIDE REPEAT-CONTAINING PROTEIN"/>
    <property type="match status" value="1"/>
</dbReference>
<sequence length="729" mass="82628">MYLKFENFDSARYLFEQMPHRDGVSWNTMMSGYVKVGLYLEAVELFREMWVQGFKPDGFMLSTLITACDRSGSMLSQGIEFHGFIVKVGLLYNVFVSTALMHFYGIYGFLSDVYRVFEEMPEKNTVSWTCLMAAYSSNGDLEEVLRIYCRMRLEAVNCNQSSFSTVISSCGLLGDELLGHQVLAHVVLSGFESNVSVSNSLISMFGNFGNVKDAKYIFDWMEERDIVSWNSIISAYSHSHLCEESLRCFHRMRHSNVKTNSTTLSSLVYACNSVYDLNWGRGIHGLAFKVGFDSISCLCSTLVTLYSEFGRWKDAELLFQEMPEKDLITWNSMMASYVQNGEFGNALNLLAELHGMCWITNNAEHVLWTMPVHDVVTWNALIGGHNENGEPQQAIEVFKLMRENASPADYITMSLAACANLALLDEGRQIHNLFIKIGLESDFHVTNASMDMYGKCGELEDVLQMLPAPEDRSQSSWNILISAFSRQGYCKEASKTFEHMLQVGQKPDHITFISLLSAFNHGGLADEGLACFTRMASEFQVHPSIEHYACVVDLLGRAGRLIDAENFIKKMPIRPNDLIWRSLLSACRTHNNVELGREAAQHLLDLDSSDDSAYVLLSNVYALNGRWKDMETIRRKMEIRKINKCTAQSWVRRLLDLHEVELIKHKKGVGDVDLCYALHGQAVEHKRFILSCPWSQPDRSLIGFSAIMKSKKQKVRMLDGSFANTRADI</sequence>
<proteinExistence type="predicted"/>
<dbReference type="InterPro" id="IPR002885">
    <property type="entry name" value="PPR_rpt"/>
</dbReference>
<gene>
    <name evidence="4" type="ORF">AQUCO_00700384v1</name>
</gene>
<dbReference type="FunFam" id="1.25.40.10:FF:000090">
    <property type="entry name" value="Pentatricopeptide repeat-containing protein, chloroplastic"/>
    <property type="match status" value="1"/>
</dbReference>
<dbReference type="InterPro" id="IPR046848">
    <property type="entry name" value="E_motif"/>
</dbReference>
<keyword evidence="1" id="KW-0677">Repeat</keyword>
<dbReference type="OrthoDB" id="607373at2759"/>
<dbReference type="Gene3D" id="1.25.40.10">
    <property type="entry name" value="Tetratricopeptide repeat domain"/>
    <property type="match status" value="5"/>
</dbReference>